<keyword evidence="1" id="KW-0540">Nuclease</keyword>
<evidence type="ECO:0000259" key="4">
    <source>
        <dbReference type="SMART" id="SM00479"/>
    </source>
</evidence>
<dbReference type="CDD" id="cd06127">
    <property type="entry name" value="DEDDh"/>
    <property type="match status" value="1"/>
</dbReference>
<dbReference type="Pfam" id="PF00929">
    <property type="entry name" value="RNase_T"/>
    <property type="match status" value="1"/>
</dbReference>
<proteinExistence type="predicted"/>
<dbReference type="PANTHER" id="PTHR30231:SF4">
    <property type="entry name" value="PROTEIN NEN2"/>
    <property type="match status" value="1"/>
</dbReference>
<keyword evidence="6" id="KW-1185">Reference proteome</keyword>
<dbReference type="GO" id="GO:0005829">
    <property type="term" value="C:cytosol"/>
    <property type="evidence" value="ECO:0007669"/>
    <property type="project" value="TreeGrafter"/>
</dbReference>
<dbReference type="GO" id="GO:0006260">
    <property type="term" value="P:DNA replication"/>
    <property type="evidence" value="ECO:0007669"/>
    <property type="project" value="InterPro"/>
</dbReference>
<evidence type="ECO:0000313" key="6">
    <source>
        <dbReference type="Proteomes" id="UP000192940"/>
    </source>
</evidence>
<dbReference type="Proteomes" id="UP000192940">
    <property type="component" value="Chromosome I"/>
</dbReference>
<evidence type="ECO:0000256" key="2">
    <source>
        <dbReference type="ARBA" id="ARBA00022801"/>
    </source>
</evidence>
<dbReference type="GO" id="GO:0008408">
    <property type="term" value="F:3'-5' exonuclease activity"/>
    <property type="evidence" value="ECO:0007669"/>
    <property type="project" value="TreeGrafter"/>
</dbReference>
<feature type="domain" description="Exonuclease" evidence="4">
    <location>
        <begin position="60"/>
        <end position="229"/>
    </location>
</feature>
<reference evidence="5 6" key="1">
    <citation type="submission" date="2017-04" db="EMBL/GenBank/DDBJ databases">
        <authorList>
            <person name="Afonso C.L."/>
            <person name="Miller P.J."/>
            <person name="Scott M.A."/>
            <person name="Spackman E."/>
            <person name="Goraichik I."/>
            <person name="Dimitrov K.M."/>
            <person name="Suarez D.L."/>
            <person name="Swayne D.E."/>
        </authorList>
    </citation>
    <scope>NUCLEOTIDE SEQUENCE [LARGE SCALE GENOMIC DNA]</scope>
    <source>
        <strain evidence="5 6">N3/975</strain>
    </source>
</reference>
<dbReference type="AlphaFoldDB" id="A0A1X7H2U5"/>
<evidence type="ECO:0000256" key="3">
    <source>
        <dbReference type="ARBA" id="ARBA00022839"/>
    </source>
</evidence>
<protein>
    <submittedName>
        <fullName evidence="5">DNA polymerase-3 subunit epsilon</fullName>
    </submittedName>
</protein>
<dbReference type="InterPro" id="IPR012337">
    <property type="entry name" value="RNaseH-like_sf"/>
</dbReference>
<dbReference type="SMART" id="SM00479">
    <property type="entry name" value="EXOIII"/>
    <property type="match status" value="1"/>
</dbReference>
<dbReference type="GO" id="GO:0003677">
    <property type="term" value="F:DNA binding"/>
    <property type="evidence" value="ECO:0007669"/>
    <property type="project" value="InterPro"/>
</dbReference>
<accession>A0A1X7H2U5</accession>
<dbReference type="FunFam" id="3.30.420.10:FF:000045">
    <property type="entry name" value="3'-5' exonuclease DinG"/>
    <property type="match status" value="1"/>
</dbReference>
<evidence type="ECO:0000256" key="1">
    <source>
        <dbReference type="ARBA" id="ARBA00022722"/>
    </source>
</evidence>
<dbReference type="SUPFAM" id="SSF53098">
    <property type="entry name" value="Ribonuclease H-like"/>
    <property type="match status" value="1"/>
</dbReference>
<dbReference type="STRING" id="1313296.SAMN05661091_1576"/>
<dbReference type="EMBL" id="LT840184">
    <property type="protein sequence ID" value="SMF78605.1"/>
    <property type="molecule type" value="Genomic_DNA"/>
</dbReference>
<dbReference type="InterPro" id="IPR036397">
    <property type="entry name" value="RNaseH_sf"/>
</dbReference>
<dbReference type="Gene3D" id="3.30.420.10">
    <property type="entry name" value="Ribonuclease H-like superfamily/Ribonuclease H"/>
    <property type="match status" value="1"/>
</dbReference>
<organism evidence="5 6">
    <name type="scientific">Paenibacillus uliginis N3/975</name>
    <dbReference type="NCBI Taxonomy" id="1313296"/>
    <lineage>
        <taxon>Bacteria</taxon>
        <taxon>Bacillati</taxon>
        <taxon>Bacillota</taxon>
        <taxon>Bacilli</taxon>
        <taxon>Bacillales</taxon>
        <taxon>Paenibacillaceae</taxon>
        <taxon>Paenibacillus</taxon>
    </lineage>
</organism>
<dbReference type="RefSeq" id="WP_208918494.1">
    <property type="nucleotide sequence ID" value="NZ_LT840184.1"/>
</dbReference>
<dbReference type="NCBIfam" id="NF005836">
    <property type="entry name" value="PRK07740.1"/>
    <property type="match status" value="1"/>
</dbReference>
<evidence type="ECO:0000313" key="5">
    <source>
        <dbReference type="EMBL" id="SMF78605.1"/>
    </source>
</evidence>
<name>A0A1X7H2U5_9BACL</name>
<keyword evidence="2" id="KW-0378">Hydrolase</keyword>
<dbReference type="PANTHER" id="PTHR30231">
    <property type="entry name" value="DNA POLYMERASE III SUBUNIT EPSILON"/>
    <property type="match status" value="1"/>
</dbReference>
<keyword evidence="3" id="KW-0269">Exonuclease</keyword>
<dbReference type="NCBIfam" id="TIGR00573">
    <property type="entry name" value="dnaq"/>
    <property type="match status" value="1"/>
</dbReference>
<dbReference type="InterPro" id="IPR013520">
    <property type="entry name" value="Ribonucl_H"/>
</dbReference>
<sequence>MKDPRESGAGFWRSLRMGDINSAIASMKGTPSAQQIAYIRSQMREQRRPEMLGIPLNQLETVVFDLETTGFSHQHGDEILSIGAVRTNGTKITEDKCFYMIVNSGVSVPEHITGLTGISQPMVDAAASLMDGLHDFMAFVEGRVLVAHAAGHDRAFLNAALWKTSKVRLTHRLLDTMMLAQHLFPSYPDYSLNELLRHRNIPVQGRHHALCDAVMTAKLWATYLEEVQRRGHAETLGDLYVYLSGAQ</sequence>
<gene>
    <name evidence="5" type="ORF">SAMN05661091_1576</name>
</gene>
<dbReference type="InterPro" id="IPR006054">
    <property type="entry name" value="DnaQ"/>
</dbReference>
<dbReference type="GO" id="GO:0003887">
    <property type="term" value="F:DNA-directed DNA polymerase activity"/>
    <property type="evidence" value="ECO:0007669"/>
    <property type="project" value="InterPro"/>
</dbReference>